<proteinExistence type="predicted"/>
<reference evidence="2" key="1">
    <citation type="submission" date="2020-07" db="EMBL/GenBank/DDBJ databases">
        <title>Multicomponent nature underlies the extraordinary mechanical properties of spider dragline silk.</title>
        <authorList>
            <person name="Kono N."/>
            <person name="Nakamura H."/>
            <person name="Mori M."/>
            <person name="Yoshida Y."/>
            <person name="Ohtoshi R."/>
            <person name="Malay A.D."/>
            <person name="Moran D.A.P."/>
            <person name="Tomita M."/>
            <person name="Numata K."/>
            <person name="Arakawa K."/>
        </authorList>
    </citation>
    <scope>NUCLEOTIDE SEQUENCE</scope>
</reference>
<name>A0A8X6J0W4_TRICU</name>
<evidence type="ECO:0000313" key="3">
    <source>
        <dbReference type="Proteomes" id="UP000887116"/>
    </source>
</evidence>
<evidence type="ECO:0000313" key="2">
    <source>
        <dbReference type="EMBL" id="GFR15105.1"/>
    </source>
</evidence>
<keyword evidence="1" id="KW-0812">Transmembrane</keyword>
<protein>
    <submittedName>
        <fullName evidence="2">Uncharacterized protein</fullName>
    </submittedName>
</protein>
<feature type="transmembrane region" description="Helical" evidence="1">
    <location>
        <begin position="33"/>
        <end position="53"/>
    </location>
</feature>
<keyword evidence="1" id="KW-1133">Transmembrane helix</keyword>
<accession>A0A8X6J0W4</accession>
<keyword evidence="1" id="KW-0472">Membrane</keyword>
<evidence type="ECO:0000256" key="1">
    <source>
        <dbReference type="SAM" id="Phobius"/>
    </source>
</evidence>
<dbReference type="Proteomes" id="UP000887116">
    <property type="component" value="Unassembled WGS sequence"/>
</dbReference>
<organism evidence="2 3">
    <name type="scientific">Trichonephila clavata</name>
    <name type="common">Joro spider</name>
    <name type="synonym">Nephila clavata</name>
    <dbReference type="NCBI Taxonomy" id="2740835"/>
    <lineage>
        <taxon>Eukaryota</taxon>
        <taxon>Metazoa</taxon>
        <taxon>Ecdysozoa</taxon>
        <taxon>Arthropoda</taxon>
        <taxon>Chelicerata</taxon>
        <taxon>Arachnida</taxon>
        <taxon>Araneae</taxon>
        <taxon>Araneomorphae</taxon>
        <taxon>Entelegynae</taxon>
        <taxon>Araneoidea</taxon>
        <taxon>Nephilidae</taxon>
        <taxon>Trichonephila</taxon>
    </lineage>
</organism>
<dbReference type="AlphaFoldDB" id="A0A8X6J0W4"/>
<sequence>MLVTSFFTGSCFGEKFANNSSNWESLTDANKSVAALLDGLRSILILMMLLLCATGRVDRIRQIPGTIRLTKFQTNRTKK</sequence>
<dbReference type="EMBL" id="BMAO01037078">
    <property type="protein sequence ID" value="GFR15105.1"/>
    <property type="molecule type" value="Genomic_DNA"/>
</dbReference>
<keyword evidence="3" id="KW-1185">Reference proteome</keyword>
<comment type="caution">
    <text evidence="2">The sequence shown here is derived from an EMBL/GenBank/DDBJ whole genome shotgun (WGS) entry which is preliminary data.</text>
</comment>
<gene>
    <name evidence="2" type="ORF">TNCT_650311</name>
</gene>